<evidence type="ECO:0000313" key="1">
    <source>
        <dbReference type="EnsemblMetazoa" id="G17522.2:cds"/>
    </source>
</evidence>
<dbReference type="Proteomes" id="UP000005408">
    <property type="component" value="Unassembled WGS sequence"/>
</dbReference>
<reference evidence="1" key="1">
    <citation type="submission" date="2022-08" db="UniProtKB">
        <authorList>
            <consortium name="EnsemblMetazoa"/>
        </authorList>
    </citation>
    <scope>IDENTIFICATION</scope>
    <source>
        <strain evidence="1">05x7-T-G4-1.051#20</strain>
    </source>
</reference>
<keyword evidence="2" id="KW-1185">Reference proteome</keyword>
<sequence length="397" mass="45599">KLKFTMSRRRKPSEIRFSQDSIKNHWKDNSCQIGETLDQLIKGEIIVDDIEKITVNIKNGNLYSADNRRLWVFQKLEKLGKCDTIAVKFGHIDSRKFTTTNLGASVRIRGSRDPGGRFWKSLEKDNVCSTFTGGIYNQSGLETSCSPRADEWTNTTSTPAFENTIRIDKMEQNIYLNDVGYFQTDSIIDGKHLGELLDDWLQLDCSKFSWVLDIFKRFGSYYTTENEKLWVLKNLEKISKSPEIKITFTEPPFKEMNATHTLRDSLKLGPSALIGGSVWKNIDYLKKLPTLEVVKSSIRDIYFTKTTIPDTYENESLAKVLADSYAAWELPSVIRVVKFGGKYYALDNEILLIIKEMERVRGPLELSVEVKIEMDSPLFRGFLSKNIQDVTIQKNHI</sequence>
<dbReference type="EnsemblMetazoa" id="G17522.2">
    <property type="protein sequence ID" value="G17522.2:cds"/>
    <property type="gene ID" value="G17522"/>
</dbReference>
<accession>A0A8W8J859</accession>
<dbReference type="PANTHER" id="PTHR35378">
    <property type="entry name" value="UNNAMED PRODUCT"/>
    <property type="match status" value="1"/>
</dbReference>
<name>A0A8W8J859_MAGGI</name>
<dbReference type="AlphaFoldDB" id="A0A8W8J859"/>
<evidence type="ECO:0000313" key="2">
    <source>
        <dbReference type="Proteomes" id="UP000005408"/>
    </source>
</evidence>
<proteinExistence type="predicted"/>
<organism evidence="1 2">
    <name type="scientific">Magallana gigas</name>
    <name type="common">Pacific oyster</name>
    <name type="synonym">Crassostrea gigas</name>
    <dbReference type="NCBI Taxonomy" id="29159"/>
    <lineage>
        <taxon>Eukaryota</taxon>
        <taxon>Metazoa</taxon>
        <taxon>Spiralia</taxon>
        <taxon>Lophotrochozoa</taxon>
        <taxon>Mollusca</taxon>
        <taxon>Bivalvia</taxon>
        <taxon>Autobranchia</taxon>
        <taxon>Pteriomorphia</taxon>
        <taxon>Ostreida</taxon>
        <taxon>Ostreoidea</taxon>
        <taxon>Ostreidae</taxon>
        <taxon>Magallana</taxon>
    </lineage>
</organism>
<dbReference type="PANTHER" id="PTHR35378:SF1">
    <property type="entry name" value="C2H2-TYPE DOMAIN-CONTAINING PROTEIN"/>
    <property type="match status" value="1"/>
</dbReference>
<protein>
    <submittedName>
        <fullName evidence="1">Uncharacterized protein</fullName>
    </submittedName>
</protein>